<gene>
    <name evidence="2" type="ORF">B296_00048304</name>
</gene>
<dbReference type="Proteomes" id="UP000287651">
    <property type="component" value="Unassembled WGS sequence"/>
</dbReference>
<reference evidence="2 3" key="1">
    <citation type="journal article" date="2014" name="Agronomy (Basel)">
        <title>A Draft Genome Sequence for Ensete ventricosum, the Drought-Tolerant Tree Against Hunger.</title>
        <authorList>
            <person name="Harrison J."/>
            <person name="Moore K.A."/>
            <person name="Paszkiewicz K."/>
            <person name="Jones T."/>
            <person name="Grant M."/>
            <person name="Ambacheew D."/>
            <person name="Muzemil S."/>
            <person name="Studholme D.J."/>
        </authorList>
    </citation>
    <scope>NUCLEOTIDE SEQUENCE [LARGE SCALE GENOMIC DNA]</scope>
</reference>
<feature type="compositionally biased region" description="Basic residues" evidence="1">
    <location>
        <begin position="52"/>
        <end position="63"/>
    </location>
</feature>
<feature type="compositionally biased region" description="Low complexity" evidence="1">
    <location>
        <begin position="35"/>
        <end position="44"/>
    </location>
</feature>
<evidence type="ECO:0000256" key="1">
    <source>
        <dbReference type="SAM" id="MobiDB-lite"/>
    </source>
</evidence>
<comment type="caution">
    <text evidence="2">The sequence shown here is derived from an EMBL/GenBank/DDBJ whole genome shotgun (WGS) entry which is preliminary data.</text>
</comment>
<feature type="region of interest" description="Disordered" evidence="1">
    <location>
        <begin position="28"/>
        <end position="103"/>
    </location>
</feature>
<proteinExistence type="predicted"/>
<accession>A0A426X378</accession>
<sequence length="103" mass="11127">MAWLPARGCRLWLRTPAKGRQVTARVAYKGNRQQARPPAGMAGASRGGSCGRRQHLRPSHKGRLPAATSQGEVDYGFDARRKAAYGQGHRPQGRPQAGAAPKQ</sequence>
<evidence type="ECO:0000313" key="3">
    <source>
        <dbReference type="Proteomes" id="UP000287651"/>
    </source>
</evidence>
<dbReference type="EMBL" id="AMZH03027904">
    <property type="protein sequence ID" value="RRT33938.1"/>
    <property type="molecule type" value="Genomic_DNA"/>
</dbReference>
<feature type="non-terminal residue" evidence="2">
    <location>
        <position position="103"/>
    </location>
</feature>
<name>A0A426X378_ENSVE</name>
<dbReference type="AlphaFoldDB" id="A0A426X378"/>
<evidence type="ECO:0000313" key="2">
    <source>
        <dbReference type="EMBL" id="RRT33938.1"/>
    </source>
</evidence>
<organism evidence="2 3">
    <name type="scientific">Ensete ventricosum</name>
    <name type="common">Abyssinian banana</name>
    <name type="synonym">Musa ensete</name>
    <dbReference type="NCBI Taxonomy" id="4639"/>
    <lineage>
        <taxon>Eukaryota</taxon>
        <taxon>Viridiplantae</taxon>
        <taxon>Streptophyta</taxon>
        <taxon>Embryophyta</taxon>
        <taxon>Tracheophyta</taxon>
        <taxon>Spermatophyta</taxon>
        <taxon>Magnoliopsida</taxon>
        <taxon>Liliopsida</taxon>
        <taxon>Zingiberales</taxon>
        <taxon>Musaceae</taxon>
        <taxon>Ensete</taxon>
    </lineage>
</organism>
<protein>
    <submittedName>
        <fullName evidence="2">Uncharacterized protein</fullName>
    </submittedName>
</protein>